<dbReference type="InterPro" id="IPR005467">
    <property type="entry name" value="His_kinase_dom"/>
</dbReference>
<dbReference type="CDD" id="cd00082">
    <property type="entry name" value="HisKA"/>
    <property type="match status" value="1"/>
</dbReference>
<dbReference type="Gene3D" id="3.30.450.20">
    <property type="entry name" value="PAS domain"/>
    <property type="match status" value="1"/>
</dbReference>
<dbReference type="Pfam" id="PF02518">
    <property type="entry name" value="HATPase_c"/>
    <property type="match status" value="1"/>
</dbReference>
<dbReference type="SUPFAM" id="SSF55785">
    <property type="entry name" value="PYP-like sensor domain (PAS domain)"/>
    <property type="match status" value="1"/>
</dbReference>
<keyword evidence="7" id="KW-0812">Transmembrane</keyword>
<dbReference type="Pfam" id="PF00512">
    <property type="entry name" value="HisKA"/>
    <property type="match status" value="1"/>
</dbReference>
<keyword evidence="6" id="KW-0902">Two-component regulatory system</keyword>
<dbReference type="InterPro" id="IPR003661">
    <property type="entry name" value="HisK_dim/P_dom"/>
</dbReference>
<dbReference type="InterPro" id="IPR000014">
    <property type="entry name" value="PAS"/>
</dbReference>
<dbReference type="SMART" id="SM00387">
    <property type="entry name" value="HATPase_c"/>
    <property type="match status" value="1"/>
</dbReference>
<keyword evidence="7" id="KW-0472">Membrane</keyword>
<dbReference type="InterPro" id="IPR036890">
    <property type="entry name" value="HATPase_C_sf"/>
</dbReference>
<evidence type="ECO:0000256" key="7">
    <source>
        <dbReference type="SAM" id="Phobius"/>
    </source>
</evidence>
<feature type="transmembrane region" description="Helical" evidence="7">
    <location>
        <begin position="73"/>
        <end position="94"/>
    </location>
</feature>
<evidence type="ECO:0000256" key="2">
    <source>
        <dbReference type="ARBA" id="ARBA00012438"/>
    </source>
</evidence>
<feature type="transmembrane region" description="Helical" evidence="7">
    <location>
        <begin position="157"/>
        <end position="180"/>
    </location>
</feature>
<proteinExistence type="predicted"/>
<dbReference type="PRINTS" id="PR00344">
    <property type="entry name" value="BCTRLSENSOR"/>
</dbReference>
<accession>A0ABS4G5C5</accession>
<dbReference type="SUPFAM" id="SSF55874">
    <property type="entry name" value="ATPase domain of HSP90 chaperone/DNA topoisomerase II/histidine kinase"/>
    <property type="match status" value="1"/>
</dbReference>
<sequence>MSENAKRKFKNSLLVLISSAFLALGIRKAVDVYLAVFPVMQSESLDVIMLTLSVVSALCILTYAISMRKKYSLVLATVLFGGGILEYGNNLFIINREINVNFKGLFLVLILFSMFMLVMENTDRTLKSWEFVVLFAIGMSILFLNTLAVRMGIIQEIYYTSAAAPYIEAFILATIPVFGFMYYNTKETKQNLFNSLFVVGSIFYSLSQVYYSLFYYRIYAPYYLTAQVFETFSFSLPILSTLVTLMASIAEKDRVINKSDILKKNLFMFFKSAEYNDLISVFVNDRFEIVYSNPKYRSYFGNSGKELQAELRDYLIEKAKRIKERKNYSSSIQIDLEGKQHILELDVVYIPSEDENVFCINAKDVTSFRVMQESLAKSENKYRSFFNLIPDFIFVYDIENGKILEANDAIYTEFDEVKRRNLGDDITKKLFETQGNFSLEKLAKTIYADDIIKLDTYKIYGENGKVTYVEPNFRLIKVDGKAKQILVFLRNITNAKKLDELRIENEDNLRRLYQAQEHEKVKNEFFANISHELRTPINVIFSALEVMELHRNNEEKLAEYKSIIRQNSYRLLKLVNNILDSTKFDAKFYNIRLLNMDIVRLVEDTVTSVVPYASSRGIELIFDTEFEEKHIALDKDSLERVVLNLLSNAIKFTPQGGEIKVMLSEQDSEVRISVSDTGIGIPSDKLKDIFDRFIQVNKSTTRDHEGTGIGLSIVDKLVDIMGGRCEVSSELEKGSDFSVILPDIQADDDGEGTENYEISSERVAIELSDI</sequence>
<dbReference type="PROSITE" id="PS50109">
    <property type="entry name" value="HIS_KIN"/>
    <property type="match status" value="1"/>
</dbReference>
<dbReference type="PANTHER" id="PTHR43711">
    <property type="entry name" value="TWO-COMPONENT HISTIDINE KINASE"/>
    <property type="match status" value="1"/>
</dbReference>
<protein>
    <recommendedName>
        <fullName evidence="2">histidine kinase</fullName>
        <ecNumber evidence="2">2.7.13.3</ecNumber>
    </recommendedName>
</protein>
<evidence type="ECO:0000313" key="9">
    <source>
        <dbReference type="EMBL" id="MBP1919768.1"/>
    </source>
</evidence>
<keyword evidence="3" id="KW-0597">Phosphoprotein</keyword>
<dbReference type="SUPFAM" id="SSF47384">
    <property type="entry name" value="Homodimeric domain of signal transducing histidine kinase"/>
    <property type="match status" value="1"/>
</dbReference>
<comment type="catalytic activity">
    <reaction evidence="1">
        <text>ATP + protein L-histidine = ADP + protein N-phospho-L-histidine.</text>
        <dbReference type="EC" id="2.7.13.3"/>
    </reaction>
</comment>
<reference evidence="9 10" key="1">
    <citation type="submission" date="2021-03" db="EMBL/GenBank/DDBJ databases">
        <title>Genomic Encyclopedia of Type Strains, Phase IV (KMG-IV): sequencing the most valuable type-strain genomes for metagenomic binning, comparative biology and taxonomic classification.</title>
        <authorList>
            <person name="Goeker M."/>
        </authorList>
    </citation>
    <scope>NUCLEOTIDE SEQUENCE [LARGE SCALE GENOMIC DNA]</scope>
    <source>
        <strain evidence="9 10">DSM 6139</strain>
    </source>
</reference>
<feature type="transmembrane region" description="Helical" evidence="7">
    <location>
        <begin position="192"/>
        <end position="211"/>
    </location>
</feature>
<feature type="transmembrane region" description="Helical" evidence="7">
    <location>
        <begin position="45"/>
        <end position="66"/>
    </location>
</feature>
<evidence type="ECO:0000256" key="4">
    <source>
        <dbReference type="ARBA" id="ARBA00022679"/>
    </source>
</evidence>
<dbReference type="InterPro" id="IPR035965">
    <property type="entry name" value="PAS-like_dom_sf"/>
</dbReference>
<dbReference type="EC" id="2.7.13.3" evidence="2"/>
<dbReference type="InterPro" id="IPR036097">
    <property type="entry name" value="HisK_dim/P_sf"/>
</dbReference>
<dbReference type="InterPro" id="IPR003594">
    <property type="entry name" value="HATPase_dom"/>
</dbReference>
<dbReference type="EMBL" id="JAGGKC010000019">
    <property type="protein sequence ID" value="MBP1919768.1"/>
    <property type="molecule type" value="Genomic_DNA"/>
</dbReference>
<evidence type="ECO:0000256" key="6">
    <source>
        <dbReference type="ARBA" id="ARBA00023012"/>
    </source>
</evidence>
<keyword evidence="5" id="KW-0418">Kinase</keyword>
<dbReference type="InterPro" id="IPR050736">
    <property type="entry name" value="Sensor_HK_Regulatory"/>
</dbReference>
<dbReference type="RefSeq" id="WP_209459961.1">
    <property type="nucleotide sequence ID" value="NZ_JAGGKC010000019.1"/>
</dbReference>
<feature type="transmembrane region" description="Helical" evidence="7">
    <location>
        <begin position="131"/>
        <end position="151"/>
    </location>
</feature>
<evidence type="ECO:0000313" key="10">
    <source>
        <dbReference type="Proteomes" id="UP001519271"/>
    </source>
</evidence>
<name>A0ABS4G5C5_9CLOT</name>
<keyword evidence="10" id="KW-1185">Reference proteome</keyword>
<dbReference type="NCBIfam" id="TIGR00229">
    <property type="entry name" value="sensory_box"/>
    <property type="match status" value="1"/>
</dbReference>
<keyword evidence="4" id="KW-0808">Transferase</keyword>
<evidence type="ECO:0000256" key="3">
    <source>
        <dbReference type="ARBA" id="ARBA00022553"/>
    </source>
</evidence>
<keyword evidence="7" id="KW-1133">Transmembrane helix</keyword>
<dbReference type="Pfam" id="PF13188">
    <property type="entry name" value="PAS_8"/>
    <property type="match status" value="1"/>
</dbReference>
<comment type="caution">
    <text evidence="9">The sequence shown here is derived from an EMBL/GenBank/DDBJ whole genome shotgun (WGS) entry which is preliminary data.</text>
</comment>
<feature type="transmembrane region" description="Helical" evidence="7">
    <location>
        <begin position="100"/>
        <end position="119"/>
    </location>
</feature>
<evidence type="ECO:0000256" key="5">
    <source>
        <dbReference type="ARBA" id="ARBA00022777"/>
    </source>
</evidence>
<evidence type="ECO:0000256" key="1">
    <source>
        <dbReference type="ARBA" id="ARBA00000085"/>
    </source>
</evidence>
<dbReference type="Gene3D" id="1.10.287.130">
    <property type="match status" value="1"/>
</dbReference>
<gene>
    <name evidence="9" type="ORF">J2Z34_002264</name>
</gene>
<feature type="domain" description="Histidine kinase" evidence="8">
    <location>
        <begin position="528"/>
        <end position="745"/>
    </location>
</feature>
<dbReference type="Gene3D" id="3.30.565.10">
    <property type="entry name" value="Histidine kinase-like ATPase, C-terminal domain"/>
    <property type="match status" value="1"/>
</dbReference>
<dbReference type="PANTHER" id="PTHR43711:SF26">
    <property type="entry name" value="SENSOR HISTIDINE KINASE RCSC"/>
    <property type="match status" value="1"/>
</dbReference>
<dbReference type="InterPro" id="IPR004358">
    <property type="entry name" value="Sig_transdc_His_kin-like_C"/>
</dbReference>
<dbReference type="CDD" id="cd16922">
    <property type="entry name" value="HATPase_EvgS-ArcB-TorS-like"/>
    <property type="match status" value="1"/>
</dbReference>
<dbReference type="Proteomes" id="UP001519271">
    <property type="component" value="Unassembled WGS sequence"/>
</dbReference>
<dbReference type="SMART" id="SM00388">
    <property type="entry name" value="HisKA"/>
    <property type="match status" value="1"/>
</dbReference>
<evidence type="ECO:0000259" key="8">
    <source>
        <dbReference type="PROSITE" id="PS50109"/>
    </source>
</evidence>
<organism evidence="9 10">
    <name type="scientific">Youngiibacter multivorans</name>
    <dbReference type="NCBI Taxonomy" id="937251"/>
    <lineage>
        <taxon>Bacteria</taxon>
        <taxon>Bacillati</taxon>
        <taxon>Bacillota</taxon>
        <taxon>Clostridia</taxon>
        <taxon>Eubacteriales</taxon>
        <taxon>Clostridiaceae</taxon>
        <taxon>Youngiibacter</taxon>
    </lineage>
</organism>